<evidence type="ECO:0000313" key="18">
    <source>
        <dbReference type="Ensembl" id="ENSACAP00000014360.4"/>
    </source>
</evidence>
<evidence type="ECO:0000256" key="8">
    <source>
        <dbReference type="ARBA" id="ARBA00022989"/>
    </source>
</evidence>
<dbReference type="PANTHER" id="PTHR24025">
    <property type="entry name" value="DESMOGLEIN FAMILY MEMBER"/>
    <property type="match status" value="1"/>
</dbReference>
<evidence type="ECO:0000256" key="3">
    <source>
        <dbReference type="ARBA" id="ARBA00022692"/>
    </source>
</evidence>
<dbReference type="Ensembl" id="ENSACAT00000014653.4">
    <property type="protein sequence ID" value="ENSACAP00000014360.4"/>
    <property type="gene ID" value="ENSACAG00000014646.4"/>
</dbReference>
<keyword evidence="5" id="KW-0677">Repeat</keyword>
<evidence type="ECO:0000256" key="4">
    <source>
        <dbReference type="ARBA" id="ARBA00022729"/>
    </source>
</evidence>
<dbReference type="Pfam" id="PF00028">
    <property type="entry name" value="Cadherin"/>
    <property type="match status" value="3"/>
</dbReference>
<dbReference type="FunFam" id="2.60.40.60:FF:000237">
    <property type="entry name" value="Cadherin related family member 3"/>
    <property type="match status" value="1"/>
</dbReference>
<comment type="subcellular location">
    <subcellularLocation>
        <location evidence="1">Cell membrane</location>
        <topology evidence="1">Single-pass type I membrane protein</topology>
    </subcellularLocation>
</comment>
<evidence type="ECO:0000256" key="14">
    <source>
        <dbReference type="PROSITE-ProRule" id="PRU00043"/>
    </source>
</evidence>
<dbReference type="CDD" id="cd11304">
    <property type="entry name" value="Cadherin_repeat"/>
    <property type="match status" value="6"/>
</dbReference>
<evidence type="ECO:0000256" key="15">
    <source>
        <dbReference type="SAM" id="Phobius"/>
    </source>
</evidence>
<name>G1KQ37_ANOCA</name>
<keyword evidence="6 14" id="KW-0106">Calcium</keyword>
<reference evidence="18" key="2">
    <citation type="submission" date="2025-08" db="UniProtKB">
        <authorList>
            <consortium name="Ensembl"/>
        </authorList>
    </citation>
    <scope>IDENTIFICATION</scope>
</reference>
<feature type="domain" description="Cadherin" evidence="17">
    <location>
        <begin position="137"/>
        <end position="236"/>
    </location>
</feature>
<dbReference type="GO" id="GO:0005509">
    <property type="term" value="F:calcium ion binding"/>
    <property type="evidence" value="ECO:0007669"/>
    <property type="project" value="UniProtKB-UniRule"/>
</dbReference>
<dbReference type="InterPro" id="IPR002126">
    <property type="entry name" value="Cadherin-like_dom"/>
</dbReference>
<feature type="transmembrane region" description="Helical" evidence="15">
    <location>
        <begin position="699"/>
        <end position="724"/>
    </location>
</feature>
<evidence type="ECO:0000256" key="1">
    <source>
        <dbReference type="ARBA" id="ARBA00004251"/>
    </source>
</evidence>
<dbReference type="InterPro" id="IPR015919">
    <property type="entry name" value="Cadherin-like_sf"/>
</dbReference>
<keyword evidence="8 15" id="KW-1133">Transmembrane helix</keyword>
<dbReference type="Gene3D" id="2.60.40.60">
    <property type="entry name" value="Cadherins"/>
    <property type="match status" value="6"/>
</dbReference>
<dbReference type="GO" id="GO:0008013">
    <property type="term" value="F:beta-catenin binding"/>
    <property type="evidence" value="ECO:0000318"/>
    <property type="project" value="GO_Central"/>
</dbReference>
<dbReference type="GeneTree" id="ENSGT00940000166694"/>
<proteinExistence type="predicted"/>
<evidence type="ECO:0000256" key="9">
    <source>
        <dbReference type="ARBA" id="ARBA00023136"/>
    </source>
</evidence>
<evidence type="ECO:0000259" key="17">
    <source>
        <dbReference type="PROSITE" id="PS50268"/>
    </source>
</evidence>
<comment type="function">
    <text evidence="11">Cadherins are calcium-dependent cell adhesion proteins. They preferentially interact with themselves in a homophilic manner in connecting cells; cadherins may thus contribute to the sorting of heterogeneous cell types.</text>
</comment>
<dbReference type="GO" id="GO:0005912">
    <property type="term" value="C:adherens junction"/>
    <property type="evidence" value="ECO:0000318"/>
    <property type="project" value="GO_Central"/>
</dbReference>
<reference evidence="18 19" key="1">
    <citation type="submission" date="2009-12" db="EMBL/GenBank/DDBJ databases">
        <title>The Genome Sequence of Anolis carolinensis (Green Anole Lizard).</title>
        <authorList>
            <consortium name="The Genome Sequencing Platform"/>
            <person name="Di Palma F."/>
            <person name="Alfoldi J."/>
            <person name="Heiman D."/>
            <person name="Young S."/>
            <person name="Grabherr M."/>
            <person name="Johnson J."/>
            <person name="Lander E.S."/>
            <person name="Lindblad-Toh K."/>
        </authorList>
    </citation>
    <scope>NUCLEOTIDE SEQUENCE [LARGE SCALE GENOMIC DNA]</scope>
    <source>
        <strain evidence="18 19">JBL SC #1</strain>
    </source>
</reference>
<dbReference type="FunFam" id="2.60.40.60:FF:000244">
    <property type="entry name" value="Cadherin related family member 3"/>
    <property type="match status" value="1"/>
</dbReference>
<feature type="domain" description="Cadherin" evidence="17">
    <location>
        <begin position="237"/>
        <end position="347"/>
    </location>
</feature>
<dbReference type="HOGENOM" id="CLU_017741_0_0_1"/>
<evidence type="ECO:0000256" key="10">
    <source>
        <dbReference type="ARBA" id="ARBA00023180"/>
    </source>
</evidence>
<dbReference type="STRING" id="28377.ENSACAP00000014360"/>
<keyword evidence="19" id="KW-1185">Reference proteome</keyword>
<feature type="domain" description="Cadherin" evidence="17">
    <location>
        <begin position="558"/>
        <end position="681"/>
    </location>
</feature>
<dbReference type="InParanoid" id="G1KQ37"/>
<sequence>MLFFCLIVFLGEISGGGTLSFSGLPGTGNVNENSPAGTSVYTFSVDLTPDLFPNVAVGYPTIINSNPLTKAFEINPVSSVLYKVVTTGDLILDYETMPHRFELQILVYDTAGAKDLQILTIQVLDVNELPVFQGNIATQLVTVYILENTPSGPIYSIDATDSTNATSAKITYSLTPDSLPFGISETGTIYSLKKFDYEKDPDNYTLQITARDRLGQNVSRTVIVSIINTNDEPPYFTTKERAFKIPEESMPGSFVANITVKDPDGEGYEQGLRFSINNPPALPNFSIDPVYGTVLVAKWLDRDIEPWRDHPNISLVIRVVDSPSDGRSDTMEIVITIEDKNDNPPECQLYNYRVTIPETELPGSILNLRNFCEDIDVESPNNVFNFTGLSGIGSNKFTQDPPGSGNLQLIGSVDLENENRTEYKLNIVVQDIASPYFAKNIYIYVRIEPVNEFKPVFNSSSYVFNVSETRVAGSIIGNVHATDQDLPGTGISYSLLKLLDVFWIDSTKGSVGIVAKLDYETNRNYTFTVQASDNDGKFATASVTVNVLEENDEPPICSPNSYLLEVPVDLEFGTNINGFILTCEDKDSSPKSFRYSINSGNVNNHFTFSPSAGSNVSRLMLALPFDYEGGLDRIWDYRLLVFITDDNLLTTDDRATSNIQTGTVTLTIRVIPKPTTVIPTTPGVTIVTRTANVYSASAWYVPFIIVLGSLLLLGLLGYLSFLLVRYIYSYCARKPRADKKPL</sequence>
<evidence type="ECO:0000256" key="11">
    <source>
        <dbReference type="ARBA" id="ARBA00037319"/>
    </source>
</evidence>
<dbReference type="Bgee" id="ENSACAG00000014646">
    <property type="expression patterns" value="Expressed in lung and 1 other cell type or tissue"/>
</dbReference>
<evidence type="ECO:0000256" key="12">
    <source>
        <dbReference type="ARBA" id="ARBA00067495"/>
    </source>
</evidence>
<dbReference type="GO" id="GO:0000902">
    <property type="term" value="P:cell morphogenesis"/>
    <property type="evidence" value="ECO:0000318"/>
    <property type="project" value="GO_Central"/>
</dbReference>
<dbReference type="PROSITE" id="PS00232">
    <property type="entry name" value="CADHERIN_1"/>
    <property type="match status" value="1"/>
</dbReference>
<dbReference type="GO" id="GO:0045296">
    <property type="term" value="F:cadherin binding"/>
    <property type="evidence" value="ECO:0000318"/>
    <property type="project" value="GO_Central"/>
</dbReference>
<protein>
    <recommendedName>
        <fullName evidence="12">Cadherin-related family member 3</fullName>
    </recommendedName>
    <alternativeName>
        <fullName evidence="13">Cadherin-like protein 28</fullName>
    </alternativeName>
</protein>
<dbReference type="InterPro" id="IPR050971">
    <property type="entry name" value="Cadherin-domain_protein"/>
</dbReference>
<dbReference type="GO" id="GO:0016339">
    <property type="term" value="P:calcium-dependent cell-cell adhesion via plasma membrane cell adhesion molecules"/>
    <property type="evidence" value="ECO:0000318"/>
    <property type="project" value="GO_Central"/>
</dbReference>
<organism evidence="18 19">
    <name type="scientific">Anolis carolinensis</name>
    <name type="common">Green anole</name>
    <name type="synonym">American chameleon</name>
    <dbReference type="NCBI Taxonomy" id="28377"/>
    <lineage>
        <taxon>Eukaryota</taxon>
        <taxon>Metazoa</taxon>
        <taxon>Chordata</taxon>
        <taxon>Craniata</taxon>
        <taxon>Vertebrata</taxon>
        <taxon>Euteleostomi</taxon>
        <taxon>Lepidosauria</taxon>
        <taxon>Squamata</taxon>
        <taxon>Bifurcata</taxon>
        <taxon>Unidentata</taxon>
        <taxon>Episquamata</taxon>
        <taxon>Toxicofera</taxon>
        <taxon>Iguania</taxon>
        <taxon>Dactyloidae</taxon>
        <taxon>Anolis</taxon>
    </lineage>
</organism>
<evidence type="ECO:0000256" key="2">
    <source>
        <dbReference type="ARBA" id="ARBA00022475"/>
    </source>
</evidence>
<dbReference type="GO" id="GO:0034332">
    <property type="term" value="P:adherens junction organization"/>
    <property type="evidence" value="ECO:0000318"/>
    <property type="project" value="GO_Central"/>
</dbReference>
<dbReference type="SUPFAM" id="SSF49313">
    <property type="entry name" value="Cadherin-like"/>
    <property type="match status" value="6"/>
</dbReference>
<keyword evidence="2" id="KW-1003">Cell membrane</keyword>
<dbReference type="FunFam" id="2.60.40.60:FF:000231">
    <property type="entry name" value="Cadherin related family member 3"/>
    <property type="match status" value="1"/>
</dbReference>
<dbReference type="PRINTS" id="PR00205">
    <property type="entry name" value="CADHERIN"/>
</dbReference>
<dbReference type="GO" id="GO:0016477">
    <property type="term" value="P:cell migration"/>
    <property type="evidence" value="ECO:0000318"/>
    <property type="project" value="GO_Central"/>
</dbReference>
<dbReference type="PROSITE" id="PS50268">
    <property type="entry name" value="CADHERIN_2"/>
    <property type="match status" value="6"/>
</dbReference>
<feature type="domain" description="Cadherin" evidence="17">
    <location>
        <begin position="30"/>
        <end position="132"/>
    </location>
</feature>
<evidence type="ECO:0000256" key="7">
    <source>
        <dbReference type="ARBA" id="ARBA00022889"/>
    </source>
</evidence>
<reference evidence="18" key="3">
    <citation type="submission" date="2025-09" db="UniProtKB">
        <authorList>
            <consortium name="Ensembl"/>
        </authorList>
    </citation>
    <scope>IDENTIFICATION</scope>
</reference>
<dbReference type="eggNOG" id="KOG3594">
    <property type="taxonomic scope" value="Eukaryota"/>
</dbReference>
<keyword evidence="7" id="KW-0130">Cell adhesion</keyword>
<evidence type="ECO:0000256" key="13">
    <source>
        <dbReference type="ARBA" id="ARBA00083417"/>
    </source>
</evidence>
<dbReference type="AlphaFoldDB" id="G1KQ37"/>
<feature type="domain" description="Cadherin" evidence="17">
    <location>
        <begin position="458"/>
        <end position="557"/>
    </location>
</feature>
<dbReference type="GO" id="GO:0044331">
    <property type="term" value="P:cell-cell adhesion mediated by cadherin"/>
    <property type="evidence" value="ECO:0000318"/>
    <property type="project" value="GO_Central"/>
</dbReference>
<evidence type="ECO:0000256" key="6">
    <source>
        <dbReference type="ARBA" id="ARBA00022837"/>
    </source>
</evidence>
<dbReference type="FunFam" id="2.60.40.60:FF:000588">
    <property type="entry name" value="Cadherin-related family member 3"/>
    <property type="match status" value="1"/>
</dbReference>
<dbReference type="FunFam" id="2.60.40.60:FF:000113">
    <property type="entry name" value="Cadherin-related family member 1"/>
    <property type="match status" value="1"/>
</dbReference>
<dbReference type="GO" id="GO:0007043">
    <property type="term" value="P:cell-cell junction assembly"/>
    <property type="evidence" value="ECO:0000318"/>
    <property type="project" value="GO_Central"/>
</dbReference>
<keyword evidence="9 15" id="KW-0472">Membrane</keyword>
<feature type="signal peptide" evidence="16">
    <location>
        <begin position="1"/>
        <end position="15"/>
    </location>
</feature>
<dbReference type="SMART" id="SM00112">
    <property type="entry name" value="CA"/>
    <property type="match status" value="5"/>
</dbReference>
<feature type="domain" description="Cadherin" evidence="17">
    <location>
        <begin position="348"/>
        <end position="457"/>
    </location>
</feature>
<keyword evidence="4 16" id="KW-0732">Signal</keyword>
<keyword evidence="10" id="KW-0325">Glycoprotein</keyword>
<evidence type="ECO:0000256" key="16">
    <source>
        <dbReference type="SAM" id="SignalP"/>
    </source>
</evidence>
<evidence type="ECO:0000313" key="19">
    <source>
        <dbReference type="Proteomes" id="UP000001646"/>
    </source>
</evidence>
<evidence type="ECO:0000256" key="5">
    <source>
        <dbReference type="ARBA" id="ARBA00022737"/>
    </source>
</evidence>
<dbReference type="GO" id="GO:0007156">
    <property type="term" value="P:homophilic cell adhesion via plasma membrane adhesion molecules"/>
    <property type="evidence" value="ECO:0007669"/>
    <property type="project" value="InterPro"/>
</dbReference>
<dbReference type="Proteomes" id="UP000001646">
    <property type="component" value="Chromosome 5"/>
</dbReference>
<feature type="chain" id="PRO_5032600046" description="Cadherin-related family member 3" evidence="16">
    <location>
        <begin position="16"/>
        <end position="742"/>
    </location>
</feature>
<dbReference type="GO" id="GO:0016342">
    <property type="term" value="C:catenin complex"/>
    <property type="evidence" value="ECO:0000318"/>
    <property type="project" value="GO_Central"/>
</dbReference>
<dbReference type="InterPro" id="IPR020894">
    <property type="entry name" value="Cadherin_CS"/>
</dbReference>
<accession>G1KQ37</accession>
<dbReference type="PANTHER" id="PTHR24025:SF30">
    <property type="entry name" value="CADHERIN DOMAIN-CONTAINING PROTEIN"/>
    <property type="match status" value="1"/>
</dbReference>
<keyword evidence="3 15" id="KW-0812">Transmembrane</keyword>